<name>A0A8K0US83_9AGAR</name>
<feature type="compositionally biased region" description="Low complexity" evidence="1">
    <location>
        <begin position="171"/>
        <end position="185"/>
    </location>
</feature>
<evidence type="ECO:0000313" key="3">
    <source>
        <dbReference type="Proteomes" id="UP000813824"/>
    </source>
</evidence>
<evidence type="ECO:0000313" key="2">
    <source>
        <dbReference type="EMBL" id="KAH8102160.1"/>
    </source>
</evidence>
<feature type="region of interest" description="Disordered" evidence="1">
    <location>
        <begin position="27"/>
        <end position="46"/>
    </location>
</feature>
<dbReference type="OrthoDB" id="3023983at2759"/>
<feature type="compositionally biased region" description="Polar residues" evidence="1">
    <location>
        <begin position="35"/>
        <end position="44"/>
    </location>
</feature>
<keyword evidence="3" id="KW-1185">Reference proteome</keyword>
<accession>A0A8K0US83</accession>
<organism evidence="2 3">
    <name type="scientific">Cristinia sonorae</name>
    <dbReference type="NCBI Taxonomy" id="1940300"/>
    <lineage>
        <taxon>Eukaryota</taxon>
        <taxon>Fungi</taxon>
        <taxon>Dikarya</taxon>
        <taxon>Basidiomycota</taxon>
        <taxon>Agaricomycotina</taxon>
        <taxon>Agaricomycetes</taxon>
        <taxon>Agaricomycetidae</taxon>
        <taxon>Agaricales</taxon>
        <taxon>Pleurotineae</taxon>
        <taxon>Stephanosporaceae</taxon>
        <taxon>Cristinia</taxon>
    </lineage>
</organism>
<reference evidence="2" key="1">
    <citation type="journal article" date="2021" name="New Phytol.">
        <title>Evolutionary innovations through gain and loss of genes in the ectomycorrhizal Boletales.</title>
        <authorList>
            <person name="Wu G."/>
            <person name="Miyauchi S."/>
            <person name="Morin E."/>
            <person name="Kuo A."/>
            <person name="Drula E."/>
            <person name="Varga T."/>
            <person name="Kohler A."/>
            <person name="Feng B."/>
            <person name="Cao Y."/>
            <person name="Lipzen A."/>
            <person name="Daum C."/>
            <person name="Hundley H."/>
            <person name="Pangilinan J."/>
            <person name="Johnson J."/>
            <person name="Barry K."/>
            <person name="LaButti K."/>
            <person name="Ng V."/>
            <person name="Ahrendt S."/>
            <person name="Min B."/>
            <person name="Choi I.G."/>
            <person name="Park H."/>
            <person name="Plett J.M."/>
            <person name="Magnuson J."/>
            <person name="Spatafora J.W."/>
            <person name="Nagy L.G."/>
            <person name="Henrissat B."/>
            <person name="Grigoriev I.V."/>
            <person name="Yang Z.L."/>
            <person name="Xu J."/>
            <person name="Martin F.M."/>
        </authorList>
    </citation>
    <scope>NUCLEOTIDE SEQUENCE</scope>
    <source>
        <strain evidence="2">KKN 215</strain>
    </source>
</reference>
<evidence type="ECO:0000256" key="1">
    <source>
        <dbReference type="SAM" id="MobiDB-lite"/>
    </source>
</evidence>
<feature type="compositionally biased region" description="Polar residues" evidence="1">
    <location>
        <begin position="81"/>
        <end position="93"/>
    </location>
</feature>
<dbReference type="Proteomes" id="UP000813824">
    <property type="component" value="Unassembled WGS sequence"/>
</dbReference>
<dbReference type="EMBL" id="JAEVFJ010000010">
    <property type="protein sequence ID" value="KAH8102160.1"/>
    <property type="molecule type" value="Genomic_DNA"/>
</dbReference>
<sequence length="214" mass="22996">MSLGSHVQRALTASSSHSPLLVANARTTKREAQRLSRNAATLSYPQDDAPSAFDIQIFDIFDAPSRLGESSKLLRREHTSSHAPSSARSIHSSAQKERASRTIRPLPAPITYDGPARPKHMSMMAYRAPRNHSSSSMSAEVSSESQSSFTSLPPPVTFDGPSRLRPYPRTSSHSSGNAASASSSQSALLIGGAGLALYAGNEYYKSTKQQPRNP</sequence>
<feature type="region of interest" description="Disordered" evidence="1">
    <location>
        <begin position="74"/>
        <end position="185"/>
    </location>
</feature>
<proteinExistence type="predicted"/>
<protein>
    <submittedName>
        <fullName evidence="2">Uncharacterized protein</fullName>
    </submittedName>
</protein>
<gene>
    <name evidence="2" type="ORF">BXZ70DRAFT_56814</name>
</gene>
<dbReference type="AlphaFoldDB" id="A0A8K0US83"/>
<comment type="caution">
    <text evidence="2">The sequence shown here is derived from an EMBL/GenBank/DDBJ whole genome shotgun (WGS) entry which is preliminary data.</text>
</comment>
<feature type="compositionally biased region" description="Low complexity" evidence="1">
    <location>
        <begin position="133"/>
        <end position="151"/>
    </location>
</feature>